<sequence length="76" mass="8348">MRREQAFVLCAAKGRIEPNLACRRLDRLPASLARLLAKVNYGADQKRGLVLDLDFMKSAALSTSFILGAAKAYGHK</sequence>
<protein>
    <submittedName>
        <fullName evidence="1">Uncharacterized protein</fullName>
    </submittedName>
</protein>
<reference evidence="1 2" key="1">
    <citation type="submission" date="2014-03" db="EMBL/GenBank/DDBJ databases">
        <title>The draft genome sequence of Marivita geojedonensis KCTC 23882.</title>
        <authorList>
            <person name="Lai Q."/>
            <person name="Shao Z."/>
        </authorList>
    </citation>
    <scope>NUCLEOTIDE SEQUENCE [LARGE SCALE GENOMIC DNA]</scope>
    <source>
        <strain evidence="1 2">DPG-138</strain>
    </source>
</reference>
<comment type="caution">
    <text evidence="1">The sequence shown here is derived from an EMBL/GenBank/DDBJ whole genome shotgun (WGS) entry which is preliminary data.</text>
</comment>
<dbReference type="Proteomes" id="UP000193926">
    <property type="component" value="Unassembled WGS sequence"/>
</dbReference>
<gene>
    <name evidence="1" type="ORF">MGEO_03160</name>
</gene>
<dbReference type="AlphaFoldDB" id="A0A1X4NPB7"/>
<accession>A0A1X4NPB7</accession>
<keyword evidence="2" id="KW-1185">Reference proteome</keyword>
<evidence type="ECO:0000313" key="2">
    <source>
        <dbReference type="Proteomes" id="UP000193926"/>
    </source>
</evidence>
<organism evidence="1 2">
    <name type="scientific">Marivita geojedonensis</name>
    <dbReference type="NCBI Taxonomy" id="1123756"/>
    <lineage>
        <taxon>Bacteria</taxon>
        <taxon>Pseudomonadati</taxon>
        <taxon>Pseudomonadota</taxon>
        <taxon>Alphaproteobacteria</taxon>
        <taxon>Rhodobacterales</taxon>
        <taxon>Roseobacteraceae</taxon>
        <taxon>Marivita</taxon>
    </lineage>
</organism>
<name>A0A1X4NPB7_9RHOB</name>
<evidence type="ECO:0000313" key="1">
    <source>
        <dbReference type="EMBL" id="OSQ52406.1"/>
    </source>
</evidence>
<dbReference type="EMBL" id="JFKC01000002">
    <property type="protein sequence ID" value="OSQ52406.1"/>
    <property type="molecule type" value="Genomic_DNA"/>
</dbReference>
<proteinExistence type="predicted"/>